<dbReference type="Gene3D" id="3.90.280.10">
    <property type="entry name" value="PEBP-like"/>
    <property type="match status" value="1"/>
</dbReference>
<dbReference type="GO" id="GO:0004860">
    <property type="term" value="F:protein kinase inhibitor activity"/>
    <property type="evidence" value="ECO:0007669"/>
    <property type="project" value="UniProtKB-KW"/>
</dbReference>
<reference evidence="1 2" key="1">
    <citation type="submission" date="2024-06" db="EMBL/GenBank/DDBJ databases">
        <title>Genomic Encyclopedia of Type Strains, Phase IV (KMG-IV): sequencing the most valuable type-strain genomes for metagenomic binning, comparative biology and taxonomic classification.</title>
        <authorList>
            <person name="Goeker M."/>
        </authorList>
    </citation>
    <scope>NUCLEOTIDE SEQUENCE [LARGE SCALE GENOMIC DNA]</scope>
    <source>
        <strain evidence="1 2">DSM 105042</strain>
    </source>
</reference>
<gene>
    <name evidence="1" type="ORF">ABID21_001598</name>
</gene>
<dbReference type="PANTHER" id="PTHR30289">
    <property type="entry name" value="UNCHARACTERIZED PROTEIN YBCL-RELATED"/>
    <property type="match status" value="1"/>
</dbReference>
<dbReference type="SUPFAM" id="SSF49777">
    <property type="entry name" value="PEBP-like"/>
    <property type="match status" value="1"/>
</dbReference>
<evidence type="ECO:0000313" key="2">
    <source>
        <dbReference type="Proteomes" id="UP001549031"/>
    </source>
</evidence>
<dbReference type="Proteomes" id="UP001549031">
    <property type="component" value="Unassembled WGS sequence"/>
</dbReference>
<dbReference type="InterPro" id="IPR036610">
    <property type="entry name" value="PEBP-like_sf"/>
</dbReference>
<dbReference type="InterPro" id="IPR005247">
    <property type="entry name" value="YbhB_YbcL/LppC-like"/>
</dbReference>
<accession>A0ABV2H4Y3</accession>
<dbReference type="EMBL" id="JBEPLJ010000005">
    <property type="protein sequence ID" value="MET3585489.1"/>
    <property type="molecule type" value="Genomic_DNA"/>
</dbReference>
<dbReference type="CDD" id="cd00865">
    <property type="entry name" value="PEBP_bact_arch"/>
    <property type="match status" value="1"/>
</dbReference>
<keyword evidence="2" id="KW-1185">Reference proteome</keyword>
<dbReference type="NCBIfam" id="TIGR00481">
    <property type="entry name" value="YbhB/YbcL family Raf kinase inhibitor-like protein"/>
    <property type="match status" value="1"/>
</dbReference>
<organism evidence="1 2">
    <name type="scientific">Pseudorhizobium tarimense</name>
    <dbReference type="NCBI Taxonomy" id="1079109"/>
    <lineage>
        <taxon>Bacteria</taxon>
        <taxon>Pseudomonadati</taxon>
        <taxon>Pseudomonadota</taxon>
        <taxon>Alphaproteobacteria</taxon>
        <taxon>Hyphomicrobiales</taxon>
        <taxon>Rhizobiaceae</taxon>
        <taxon>Rhizobium/Agrobacterium group</taxon>
        <taxon>Pseudorhizobium</taxon>
    </lineage>
</organism>
<dbReference type="InterPro" id="IPR008914">
    <property type="entry name" value="PEBP"/>
</dbReference>
<name>A0ABV2H4Y3_9HYPH</name>
<dbReference type="PANTHER" id="PTHR30289:SF1">
    <property type="entry name" value="PEBP (PHOSPHATIDYLETHANOLAMINE-BINDING PROTEIN) FAMILY PROTEIN"/>
    <property type="match status" value="1"/>
</dbReference>
<keyword evidence="1" id="KW-0649">Protein kinase inhibitor</keyword>
<sequence>MAMTLISPAFAEGERLPDKHTRLGENLMPPLKWAGAPAGTRSFVLIVEDPDAPSGTFRHCGAFNIAASWEGLPESADTAPGGAPRFSRNDFGNGRYDGPQPPQGHGVHHYHFRLAALDVPSLAIPDVAGIEPMWNEARKHCLAEASLTGTYEVA</sequence>
<dbReference type="RefSeq" id="WP_247243441.1">
    <property type="nucleotide sequence ID" value="NZ_JALJRA010000005.1"/>
</dbReference>
<dbReference type="Pfam" id="PF01161">
    <property type="entry name" value="PBP"/>
    <property type="match status" value="1"/>
</dbReference>
<proteinExistence type="predicted"/>
<comment type="caution">
    <text evidence="1">The sequence shown here is derived from an EMBL/GenBank/DDBJ whole genome shotgun (WGS) entry which is preliminary data.</text>
</comment>
<evidence type="ECO:0000313" key="1">
    <source>
        <dbReference type="EMBL" id="MET3585489.1"/>
    </source>
</evidence>
<protein>
    <submittedName>
        <fullName evidence="1">Raf kinase inhibitor-like YbhB/YbcL family protein</fullName>
    </submittedName>
</protein>